<evidence type="ECO:0000313" key="3">
    <source>
        <dbReference type="Proteomes" id="UP000299102"/>
    </source>
</evidence>
<keyword evidence="3" id="KW-1185">Reference proteome</keyword>
<accession>A0A4C1YV22</accession>
<dbReference type="Proteomes" id="UP000299102">
    <property type="component" value="Unassembled WGS sequence"/>
</dbReference>
<organism evidence="2 3">
    <name type="scientific">Eumeta variegata</name>
    <name type="common">Bagworm moth</name>
    <name type="synonym">Eumeta japonica</name>
    <dbReference type="NCBI Taxonomy" id="151549"/>
    <lineage>
        <taxon>Eukaryota</taxon>
        <taxon>Metazoa</taxon>
        <taxon>Ecdysozoa</taxon>
        <taxon>Arthropoda</taxon>
        <taxon>Hexapoda</taxon>
        <taxon>Insecta</taxon>
        <taxon>Pterygota</taxon>
        <taxon>Neoptera</taxon>
        <taxon>Endopterygota</taxon>
        <taxon>Lepidoptera</taxon>
        <taxon>Glossata</taxon>
        <taxon>Ditrysia</taxon>
        <taxon>Tineoidea</taxon>
        <taxon>Psychidae</taxon>
        <taxon>Oiketicinae</taxon>
        <taxon>Eumeta</taxon>
    </lineage>
</organism>
<evidence type="ECO:0000256" key="1">
    <source>
        <dbReference type="SAM" id="MobiDB-lite"/>
    </source>
</evidence>
<reference evidence="2 3" key="1">
    <citation type="journal article" date="2019" name="Commun. Biol.">
        <title>The bagworm genome reveals a unique fibroin gene that provides high tensile strength.</title>
        <authorList>
            <person name="Kono N."/>
            <person name="Nakamura H."/>
            <person name="Ohtoshi R."/>
            <person name="Tomita M."/>
            <person name="Numata K."/>
            <person name="Arakawa K."/>
        </authorList>
    </citation>
    <scope>NUCLEOTIDE SEQUENCE [LARGE SCALE GENOMIC DNA]</scope>
</reference>
<feature type="compositionally biased region" description="Basic and acidic residues" evidence="1">
    <location>
        <begin position="75"/>
        <end position="85"/>
    </location>
</feature>
<dbReference type="AlphaFoldDB" id="A0A4C1YV22"/>
<sequence>MRRLHAGCCNVQRATNRWASNLFHTPLFHYEPPSNELNIDSRGRSAHAPHRRLPIAVRRRGRLRVGDVRPAVQARRGEMRREHARPLLGALPAHGQRRRRRRRLLDG</sequence>
<evidence type="ECO:0000313" key="2">
    <source>
        <dbReference type="EMBL" id="GBP78519.1"/>
    </source>
</evidence>
<gene>
    <name evidence="2" type="ORF">EVAR_60536_1</name>
</gene>
<feature type="region of interest" description="Disordered" evidence="1">
    <location>
        <begin position="74"/>
        <end position="107"/>
    </location>
</feature>
<dbReference type="EMBL" id="BGZK01001372">
    <property type="protein sequence ID" value="GBP78519.1"/>
    <property type="molecule type" value="Genomic_DNA"/>
</dbReference>
<feature type="compositionally biased region" description="Basic residues" evidence="1">
    <location>
        <begin position="95"/>
        <end position="107"/>
    </location>
</feature>
<comment type="caution">
    <text evidence="2">The sequence shown here is derived from an EMBL/GenBank/DDBJ whole genome shotgun (WGS) entry which is preliminary data.</text>
</comment>
<proteinExistence type="predicted"/>
<protein>
    <submittedName>
        <fullName evidence="2">Uncharacterized protein</fullName>
    </submittedName>
</protein>
<name>A0A4C1YV22_EUMVA</name>